<dbReference type="SMART" id="SM00530">
    <property type="entry name" value="HTH_XRE"/>
    <property type="match status" value="1"/>
</dbReference>
<accession>A0ABV8VYX1</accession>
<dbReference type="Pfam" id="PF01381">
    <property type="entry name" value="HTH_3"/>
    <property type="match status" value="1"/>
</dbReference>
<sequence length="89" mass="10109">MKYGAILRACRTRAGYSQEELAHRLHINQSDISKYENDTKEPTMSLFQQWACNTQAQEVVVAFCCGVDGLSIMQQLTDIVNFGIITFLF</sequence>
<name>A0ABV8VYX1_9BACI</name>
<dbReference type="InterPro" id="IPR010982">
    <property type="entry name" value="Lambda_DNA-bd_dom_sf"/>
</dbReference>
<proteinExistence type="predicted"/>
<organism evidence="2 3">
    <name type="scientific">Gracilibacillus marinus</name>
    <dbReference type="NCBI Taxonomy" id="630535"/>
    <lineage>
        <taxon>Bacteria</taxon>
        <taxon>Bacillati</taxon>
        <taxon>Bacillota</taxon>
        <taxon>Bacilli</taxon>
        <taxon>Bacillales</taxon>
        <taxon>Bacillaceae</taxon>
        <taxon>Gracilibacillus</taxon>
    </lineage>
</organism>
<dbReference type="Proteomes" id="UP001595880">
    <property type="component" value="Unassembled WGS sequence"/>
</dbReference>
<comment type="caution">
    <text evidence="2">The sequence shown here is derived from an EMBL/GenBank/DDBJ whole genome shotgun (WGS) entry which is preliminary data.</text>
</comment>
<evidence type="ECO:0000313" key="2">
    <source>
        <dbReference type="EMBL" id="MFC4389112.1"/>
    </source>
</evidence>
<reference evidence="3" key="1">
    <citation type="journal article" date="2019" name="Int. J. Syst. Evol. Microbiol.">
        <title>The Global Catalogue of Microorganisms (GCM) 10K type strain sequencing project: providing services to taxonomists for standard genome sequencing and annotation.</title>
        <authorList>
            <consortium name="The Broad Institute Genomics Platform"/>
            <consortium name="The Broad Institute Genome Sequencing Center for Infectious Disease"/>
            <person name="Wu L."/>
            <person name="Ma J."/>
        </authorList>
    </citation>
    <scope>NUCLEOTIDE SEQUENCE [LARGE SCALE GENOMIC DNA]</scope>
    <source>
        <strain evidence="3">KACC 14058</strain>
    </source>
</reference>
<evidence type="ECO:0000259" key="1">
    <source>
        <dbReference type="PROSITE" id="PS50943"/>
    </source>
</evidence>
<dbReference type="Gene3D" id="1.10.260.40">
    <property type="entry name" value="lambda repressor-like DNA-binding domains"/>
    <property type="match status" value="1"/>
</dbReference>
<dbReference type="SUPFAM" id="SSF47413">
    <property type="entry name" value="lambda repressor-like DNA-binding domains"/>
    <property type="match status" value="1"/>
</dbReference>
<dbReference type="PROSITE" id="PS50943">
    <property type="entry name" value="HTH_CROC1"/>
    <property type="match status" value="1"/>
</dbReference>
<dbReference type="RefSeq" id="WP_390200616.1">
    <property type="nucleotide sequence ID" value="NZ_JBHSDV010000006.1"/>
</dbReference>
<evidence type="ECO:0000313" key="3">
    <source>
        <dbReference type="Proteomes" id="UP001595880"/>
    </source>
</evidence>
<dbReference type="InterPro" id="IPR001387">
    <property type="entry name" value="Cro/C1-type_HTH"/>
</dbReference>
<gene>
    <name evidence="2" type="ORF">ACFOZ1_15125</name>
</gene>
<feature type="domain" description="HTH cro/C1-type" evidence="1">
    <location>
        <begin position="7"/>
        <end position="49"/>
    </location>
</feature>
<keyword evidence="3" id="KW-1185">Reference proteome</keyword>
<protein>
    <submittedName>
        <fullName evidence="2">Multiprotein-bridging factor 1 family protein</fullName>
    </submittedName>
</protein>
<dbReference type="EMBL" id="JBHSDV010000006">
    <property type="protein sequence ID" value="MFC4389112.1"/>
    <property type="molecule type" value="Genomic_DNA"/>
</dbReference>
<dbReference type="CDD" id="cd00093">
    <property type="entry name" value="HTH_XRE"/>
    <property type="match status" value="1"/>
</dbReference>